<organism evidence="4 5">
    <name type="scientific">Halanaerobacter jeridensis</name>
    <dbReference type="NCBI Taxonomy" id="706427"/>
    <lineage>
        <taxon>Bacteria</taxon>
        <taxon>Bacillati</taxon>
        <taxon>Bacillota</taxon>
        <taxon>Clostridia</taxon>
        <taxon>Halanaerobiales</taxon>
        <taxon>Halobacteroidaceae</taxon>
        <taxon>Halanaerobacter</taxon>
    </lineage>
</organism>
<reference evidence="4" key="1">
    <citation type="submission" date="2021-01" db="EMBL/GenBank/DDBJ databases">
        <title>Genomic Encyclopedia of Type Strains, Phase IV (KMG-IV): sequencing the most valuable type-strain genomes for metagenomic binning, comparative biology and taxonomic classification.</title>
        <authorList>
            <person name="Goeker M."/>
        </authorList>
    </citation>
    <scope>NUCLEOTIDE SEQUENCE</scope>
    <source>
        <strain evidence="4">DSM 23230</strain>
    </source>
</reference>
<keyword evidence="2 4" id="KW-0418">Kinase</keyword>
<dbReference type="GO" id="GO:0033786">
    <property type="term" value="F:heptose-1-phosphate adenylyltransferase activity"/>
    <property type="evidence" value="ECO:0007669"/>
    <property type="project" value="TreeGrafter"/>
</dbReference>
<dbReference type="PANTHER" id="PTHR46969">
    <property type="entry name" value="BIFUNCTIONAL PROTEIN HLDE"/>
    <property type="match status" value="1"/>
</dbReference>
<protein>
    <submittedName>
        <fullName evidence="4">RfaE bifunctional protein kinase chain/domain</fullName>
    </submittedName>
</protein>
<gene>
    <name evidence="4" type="ORF">JOC47_002606</name>
</gene>
<evidence type="ECO:0000313" key="4">
    <source>
        <dbReference type="EMBL" id="MBM7557740.1"/>
    </source>
</evidence>
<feature type="domain" description="Carbohydrate kinase PfkB" evidence="3">
    <location>
        <begin position="14"/>
        <end position="317"/>
    </location>
</feature>
<dbReference type="RefSeq" id="WP_204702486.1">
    <property type="nucleotide sequence ID" value="NZ_JAFBDQ010000016.1"/>
</dbReference>
<dbReference type="Pfam" id="PF00294">
    <property type="entry name" value="PfkB"/>
    <property type="match status" value="1"/>
</dbReference>
<dbReference type="PANTHER" id="PTHR46969:SF1">
    <property type="entry name" value="BIFUNCTIONAL PROTEIN HLDE"/>
    <property type="match status" value="1"/>
</dbReference>
<dbReference type="InterPro" id="IPR011913">
    <property type="entry name" value="RfaE_dom_I"/>
</dbReference>
<proteinExistence type="predicted"/>
<dbReference type="GO" id="GO:0033785">
    <property type="term" value="F:heptose 7-phosphate kinase activity"/>
    <property type="evidence" value="ECO:0007669"/>
    <property type="project" value="TreeGrafter"/>
</dbReference>
<keyword evidence="5" id="KW-1185">Reference proteome</keyword>
<dbReference type="CDD" id="cd01172">
    <property type="entry name" value="RfaE_like"/>
    <property type="match status" value="1"/>
</dbReference>
<dbReference type="EMBL" id="JAFBDQ010000016">
    <property type="protein sequence ID" value="MBM7557740.1"/>
    <property type="molecule type" value="Genomic_DNA"/>
</dbReference>
<dbReference type="AlphaFoldDB" id="A0A938XUG9"/>
<evidence type="ECO:0000256" key="1">
    <source>
        <dbReference type="ARBA" id="ARBA00022679"/>
    </source>
</evidence>
<dbReference type="InterPro" id="IPR011611">
    <property type="entry name" value="PfkB_dom"/>
</dbReference>
<evidence type="ECO:0000313" key="5">
    <source>
        <dbReference type="Proteomes" id="UP000774000"/>
    </source>
</evidence>
<keyword evidence="1" id="KW-0808">Transferase</keyword>
<name>A0A938XUG9_9FIRM</name>
<evidence type="ECO:0000256" key="2">
    <source>
        <dbReference type="ARBA" id="ARBA00022777"/>
    </source>
</evidence>
<dbReference type="GO" id="GO:0016773">
    <property type="term" value="F:phosphotransferase activity, alcohol group as acceptor"/>
    <property type="evidence" value="ECO:0007669"/>
    <property type="project" value="InterPro"/>
</dbReference>
<dbReference type="GO" id="GO:0005829">
    <property type="term" value="C:cytosol"/>
    <property type="evidence" value="ECO:0007669"/>
    <property type="project" value="TreeGrafter"/>
</dbReference>
<evidence type="ECO:0000259" key="3">
    <source>
        <dbReference type="Pfam" id="PF00294"/>
    </source>
</evidence>
<dbReference type="InterPro" id="IPR029056">
    <property type="entry name" value="Ribokinase-like"/>
</dbReference>
<dbReference type="Gene3D" id="3.40.1190.20">
    <property type="match status" value="1"/>
</dbReference>
<comment type="caution">
    <text evidence="4">The sequence shown here is derived from an EMBL/GenBank/DDBJ whole genome shotgun (WGS) entry which is preliminary data.</text>
</comment>
<sequence>MTKLKEYLPQFNNQNILVLGDMIADEFISGQPERISREAPVLILEHQNHEILPGGGTNAANNVSSLGGQVYVAGVIGDDRVGRQLTQQLENEGIETDGLIIDHSRPTAVKTRILAGGEETVKQQVVRVDKLETHPISAEIENKLLNYIEEIIDEIDAILLSDYGNGVFTDSLKDKVVELGQKEDKLITVDSRYSLKSFEGITIATPNREEAEEAVGFELEEAQQIEKAGQELKADLDAEAMLITLGGEGMQIFTDEGSTHIPPSNYAEVYDVTGAGDTVIGTLTLSLASGASMVEAMKLSNYAAGIVVRKLGVATTNQAEMLKEMEEGDQDG</sequence>
<accession>A0A938XUG9</accession>
<dbReference type="SUPFAM" id="SSF53613">
    <property type="entry name" value="Ribokinase-like"/>
    <property type="match status" value="1"/>
</dbReference>
<dbReference type="Proteomes" id="UP000774000">
    <property type="component" value="Unassembled WGS sequence"/>
</dbReference>